<reference evidence="2 3" key="1">
    <citation type="submission" date="2020-09" db="EMBL/GenBank/DDBJ databases">
        <title>Sphingomonas sp., a new species isolated from pork steak.</title>
        <authorList>
            <person name="Heidler von Heilborn D."/>
        </authorList>
    </citation>
    <scope>NUCLEOTIDE SEQUENCE [LARGE SCALE GENOMIC DNA]</scope>
    <source>
        <strain evidence="3">S8-3T</strain>
    </source>
</reference>
<dbReference type="Proteomes" id="UP000516148">
    <property type="component" value="Chromosome"/>
</dbReference>
<keyword evidence="3" id="KW-1185">Reference proteome</keyword>
<proteinExistence type="predicted"/>
<dbReference type="RefSeq" id="WP_187762485.1">
    <property type="nucleotide sequence ID" value="NZ_CP061038.1"/>
</dbReference>
<accession>A0A7H0LKH8</accession>
<feature type="domain" description="Phage tail collar" evidence="1">
    <location>
        <begin position="7"/>
        <end position="63"/>
    </location>
</feature>
<gene>
    <name evidence="2" type="ORF">H3Z74_02735</name>
</gene>
<dbReference type="InterPro" id="IPR011083">
    <property type="entry name" value="Phage_tail_collar_dom"/>
</dbReference>
<dbReference type="Gene3D" id="3.90.1340.10">
    <property type="entry name" value="Phage tail collar domain"/>
    <property type="match status" value="1"/>
</dbReference>
<sequence length="180" mass="18813">MSDYFLGEIRMFPWDWAPKTWALCNGAILGIAQNQALFSLLGTTYGGNGVQTFALPDLRGRVVLGMGQLPGGSFYPEGASGGVENVTLVTSQLPAHNHLLKGSSANANANSPLNNYLGNAQTAITGGANEMIYASTTTNSVALAGNSISNVGGGQPHNNIQPYLTVNYCISTSGIYPSRN</sequence>
<evidence type="ECO:0000259" key="1">
    <source>
        <dbReference type="Pfam" id="PF07484"/>
    </source>
</evidence>
<dbReference type="AlphaFoldDB" id="A0A7H0LKH8"/>
<name>A0A7H0LKH8_9SPHN</name>
<protein>
    <submittedName>
        <fullName evidence="2">Phage tail protein</fullName>
    </submittedName>
</protein>
<dbReference type="Pfam" id="PF07484">
    <property type="entry name" value="Collar"/>
    <property type="match status" value="1"/>
</dbReference>
<evidence type="ECO:0000313" key="3">
    <source>
        <dbReference type="Proteomes" id="UP000516148"/>
    </source>
</evidence>
<dbReference type="EMBL" id="CP061038">
    <property type="protein sequence ID" value="QNQ10181.1"/>
    <property type="molecule type" value="Genomic_DNA"/>
</dbReference>
<dbReference type="KEGG" id="spap:H3Z74_02735"/>
<dbReference type="SUPFAM" id="SSF88874">
    <property type="entry name" value="Receptor-binding domain of short tail fibre protein gp12"/>
    <property type="match status" value="1"/>
</dbReference>
<evidence type="ECO:0000313" key="2">
    <source>
        <dbReference type="EMBL" id="QNQ10181.1"/>
    </source>
</evidence>
<dbReference type="InterPro" id="IPR037053">
    <property type="entry name" value="Phage_tail_collar_dom_sf"/>
</dbReference>
<organism evidence="2 3">
    <name type="scientific">Sphingomonas alpina</name>
    <dbReference type="NCBI Taxonomy" id="653931"/>
    <lineage>
        <taxon>Bacteria</taxon>
        <taxon>Pseudomonadati</taxon>
        <taxon>Pseudomonadota</taxon>
        <taxon>Alphaproteobacteria</taxon>
        <taxon>Sphingomonadales</taxon>
        <taxon>Sphingomonadaceae</taxon>
        <taxon>Sphingomonas</taxon>
    </lineage>
</organism>